<dbReference type="RefSeq" id="WP_209947920.1">
    <property type="nucleotide sequence ID" value="NZ_JAGGJU010000013.1"/>
</dbReference>
<name>A0ABS4E4D0_9HYPH</name>
<accession>A0ABS4E4D0</accession>
<protein>
    <submittedName>
        <fullName evidence="4">Uncharacterized protein (DUF305 family)</fullName>
    </submittedName>
</protein>
<dbReference type="Proteomes" id="UP000759443">
    <property type="component" value="Unassembled WGS sequence"/>
</dbReference>
<evidence type="ECO:0000256" key="2">
    <source>
        <dbReference type="SAM" id="SignalP"/>
    </source>
</evidence>
<organism evidence="4 5">
    <name type="scientific">Rhizobium halophytocola</name>
    <dbReference type="NCBI Taxonomy" id="735519"/>
    <lineage>
        <taxon>Bacteria</taxon>
        <taxon>Pseudomonadati</taxon>
        <taxon>Pseudomonadota</taxon>
        <taxon>Alphaproteobacteria</taxon>
        <taxon>Hyphomicrobiales</taxon>
        <taxon>Rhizobiaceae</taxon>
        <taxon>Rhizobium/Agrobacterium group</taxon>
        <taxon>Rhizobium</taxon>
    </lineage>
</organism>
<keyword evidence="2" id="KW-0732">Signal</keyword>
<proteinExistence type="predicted"/>
<dbReference type="PANTHER" id="PTHR36933:SF1">
    <property type="entry name" value="SLL0788 PROTEIN"/>
    <property type="match status" value="1"/>
</dbReference>
<dbReference type="PANTHER" id="PTHR36933">
    <property type="entry name" value="SLL0788 PROTEIN"/>
    <property type="match status" value="1"/>
</dbReference>
<feature type="chain" id="PRO_5045088708" evidence="2">
    <location>
        <begin position="27"/>
        <end position="167"/>
    </location>
</feature>
<sequence>MTAFFRSTRILVTTSLLAVVSVSAFAQDAPTHHHEAVSGTTDEAPFLQENDAAMVKMMNDMAVKPTGDINRDFVEMMLPHHQGAIDMAVAYLRYGNNEQLKRIAQEIIVDQQQEIAAMRLALGDPLPASDAVPTQVDPNDAKTAQNSDQEPSSKAPAMQMMMMKPAN</sequence>
<feature type="domain" description="DUF305" evidence="3">
    <location>
        <begin position="41"/>
        <end position="120"/>
    </location>
</feature>
<comment type="caution">
    <text evidence="4">The sequence shown here is derived from an EMBL/GenBank/DDBJ whole genome shotgun (WGS) entry which is preliminary data.</text>
</comment>
<dbReference type="Pfam" id="PF03713">
    <property type="entry name" value="DUF305"/>
    <property type="match status" value="1"/>
</dbReference>
<evidence type="ECO:0000259" key="3">
    <source>
        <dbReference type="Pfam" id="PF03713"/>
    </source>
</evidence>
<gene>
    <name evidence="4" type="ORF">J2Z17_004246</name>
</gene>
<dbReference type="Gene3D" id="1.20.1260.10">
    <property type="match status" value="1"/>
</dbReference>
<evidence type="ECO:0000313" key="4">
    <source>
        <dbReference type="EMBL" id="MBP1852787.1"/>
    </source>
</evidence>
<feature type="signal peptide" evidence="2">
    <location>
        <begin position="1"/>
        <end position="26"/>
    </location>
</feature>
<evidence type="ECO:0000256" key="1">
    <source>
        <dbReference type="SAM" id="MobiDB-lite"/>
    </source>
</evidence>
<feature type="compositionally biased region" description="Low complexity" evidence="1">
    <location>
        <begin position="152"/>
        <end position="167"/>
    </location>
</feature>
<feature type="region of interest" description="Disordered" evidence="1">
    <location>
        <begin position="126"/>
        <end position="167"/>
    </location>
</feature>
<dbReference type="InterPro" id="IPR005183">
    <property type="entry name" value="DUF305_CopM-like"/>
</dbReference>
<reference evidence="4 5" key="1">
    <citation type="submission" date="2021-03" db="EMBL/GenBank/DDBJ databases">
        <title>Genomic Encyclopedia of Type Strains, Phase IV (KMG-IV): sequencing the most valuable type-strain genomes for metagenomic binning, comparative biology and taxonomic classification.</title>
        <authorList>
            <person name="Goeker M."/>
        </authorList>
    </citation>
    <scope>NUCLEOTIDE SEQUENCE [LARGE SCALE GENOMIC DNA]</scope>
    <source>
        <strain evidence="4 5">DSM 21600</strain>
    </source>
</reference>
<dbReference type="EMBL" id="JAGGJU010000013">
    <property type="protein sequence ID" value="MBP1852787.1"/>
    <property type="molecule type" value="Genomic_DNA"/>
</dbReference>
<dbReference type="InterPro" id="IPR012347">
    <property type="entry name" value="Ferritin-like"/>
</dbReference>
<keyword evidence="5" id="KW-1185">Reference proteome</keyword>
<evidence type="ECO:0000313" key="5">
    <source>
        <dbReference type="Proteomes" id="UP000759443"/>
    </source>
</evidence>